<feature type="region of interest" description="Disordered" evidence="2">
    <location>
        <begin position="684"/>
        <end position="738"/>
    </location>
</feature>
<evidence type="ECO:0000313" key="4">
    <source>
        <dbReference type="Proteomes" id="UP000000560"/>
    </source>
</evidence>
<reference evidence="4" key="2">
    <citation type="journal article" date="2009" name="Fungal Genet. Biol.">
        <title>The 2008 update of the Aspergillus nidulans genome annotation: a community effort.</title>
        <authorList>
            <person name="Wortman J.R."/>
            <person name="Gilsenan J.M."/>
            <person name="Joardar V."/>
            <person name="Deegan J."/>
            <person name="Clutterbuck J."/>
            <person name="Andersen M.R."/>
            <person name="Archer D."/>
            <person name="Bencina M."/>
            <person name="Braus G."/>
            <person name="Coutinho P."/>
            <person name="von Dohren H."/>
            <person name="Doonan J."/>
            <person name="Driessen A.J."/>
            <person name="Durek P."/>
            <person name="Espeso E."/>
            <person name="Fekete E."/>
            <person name="Flipphi M."/>
            <person name="Estrada C.G."/>
            <person name="Geysens S."/>
            <person name="Goldman G."/>
            <person name="de Groot P.W."/>
            <person name="Hansen K."/>
            <person name="Harris S.D."/>
            <person name="Heinekamp T."/>
            <person name="Helmstaedt K."/>
            <person name="Henrissat B."/>
            <person name="Hofmann G."/>
            <person name="Homan T."/>
            <person name="Horio T."/>
            <person name="Horiuchi H."/>
            <person name="James S."/>
            <person name="Jones M."/>
            <person name="Karaffa L."/>
            <person name="Karanyi Z."/>
            <person name="Kato M."/>
            <person name="Keller N."/>
            <person name="Kelly D.E."/>
            <person name="Kiel J.A."/>
            <person name="Kim J.M."/>
            <person name="van der Klei I.J."/>
            <person name="Klis F.M."/>
            <person name="Kovalchuk A."/>
            <person name="Krasevec N."/>
            <person name="Kubicek C.P."/>
            <person name="Liu B."/>
            <person name="Maccabe A."/>
            <person name="Meyer V."/>
            <person name="Mirabito P."/>
            <person name="Miskei M."/>
            <person name="Mos M."/>
            <person name="Mullins J."/>
            <person name="Nelson D.R."/>
            <person name="Nielsen J."/>
            <person name="Oakley B.R."/>
            <person name="Osmani S.A."/>
            <person name="Pakula T."/>
            <person name="Paszewski A."/>
            <person name="Paulsen I."/>
            <person name="Pilsyk S."/>
            <person name="Pocsi I."/>
            <person name="Punt P.J."/>
            <person name="Ram A.F."/>
            <person name="Ren Q."/>
            <person name="Robellet X."/>
            <person name="Robson G."/>
            <person name="Seiboth B."/>
            <person name="van Solingen P."/>
            <person name="Specht T."/>
            <person name="Sun J."/>
            <person name="Taheri-Talesh N."/>
            <person name="Takeshita N."/>
            <person name="Ussery D."/>
            <person name="vanKuyk P.A."/>
            <person name="Visser H."/>
            <person name="van de Vondervoort P.J."/>
            <person name="de Vries R.P."/>
            <person name="Walton J."/>
            <person name="Xiang X."/>
            <person name="Xiong Y."/>
            <person name="Zeng A.P."/>
            <person name="Brandt B.W."/>
            <person name="Cornell M.J."/>
            <person name="van den Hondel C.A."/>
            <person name="Visser J."/>
            <person name="Oliver S.G."/>
            <person name="Turner G."/>
        </authorList>
    </citation>
    <scope>GENOME REANNOTATION</scope>
    <source>
        <strain evidence="4">FGSC A4 / ATCC 38163 / CBS 112.46 / NRRL 194 / M139</strain>
    </source>
</reference>
<evidence type="ECO:0000313" key="3">
    <source>
        <dbReference type="EMBL" id="CBF84445.1"/>
    </source>
</evidence>
<feature type="compositionally biased region" description="Basic and acidic residues" evidence="2">
    <location>
        <begin position="613"/>
        <end position="630"/>
    </location>
</feature>
<reference evidence="4" key="1">
    <citation type="journal article" date="2005" name="Nature">
        <title>Sequencing of Aspergillus nidulans and comparative analysis with A. fumigatus and A. oryzae.</title>
        <authorList>
            <person name="Galagan J.E."/>
            <person name="Calvo S.E."/>
            <person name="Cuomo C."/>
            <person name="Ma L.J."/>
            <person name="Wortman J.R."/>
            <person name="Batzoglou S."/>
            <person name="Lee S.I."/>
            <person name="Basturkmen M."/>
            <person name="Spevak C.C."/>
            <person name="Clutterbuck J."/>
            <person name="Kapitonov V."/>
            <person name="Jurka J."/>
            <person name="Scazzocchio C."/>
            <person name="Farman M."/>
            <person name="Butler J."/>
            <person name="Purcell S."/>
            <person name="Harris S."/>
            <person name="Braus G.H."/>
            <person name="Draht O."/>
            <person name="Busch S."/>
            <person name="D'Enfert C."/>
            <person name="Bouchier C."/>
            <person name="Goldman G.H."/>
            <person name="Bell-Pedersen D."/>
            <person name="Griffiths-Jones S."/>
            <person name="Doonan J.H."/>
            <person name="Yu J."/>
            <person name="Vienken K."/>
            <person name="Pain A."/>
            <person name="Freitag M."/>
            <person name="Selker E.U."/>
            <person name="Archer D.B."/>
            <person name="Penalva M.A."/>
            <person name="Oakley B.R."/>
            <person name="Momany M."/>
            <person name="Tanaka T."/>
            <person name="Kumagai T."/>
            <person name="Asai K."/>
            <person name="Machida M."/>
            <person name="Nierman W.C."/>
            <person name="Denning D.W."/>
            <person name="Caddick M."/>
            <person name="Hynes M."/>
            <person name="Paoletti M."/>
            <person name="Fischer R."/>
            <person name="Miller B."/>
            <person name="Dyer P."/>
            <person name="Sachs M.S."/>
            <person name="Osmani S.A."/>
            <person name="Birren B.W."/>
        </authorList>
    </citation>
    <scope>NUCLEOTIDE SEQUENCE [LARGE SCALE GENOMIC DNA]</scope>
    <source>
        <strain evidence="4">FGSC A4 / ATCC 38163 / CBS 112.46 / NRRL 194 / M139</strain>
    </source>
</reference>
<dbReference type="OMA" id="SFFVRRC"/>
<feature type="coiled-coil region" evidence="1">
    <location>
        <begin position="755"/>
        <end position="782"/>
    </location>
</feature>
<keyword evidence="4" id="KW-1185">Reference proteome</keyword>
<evidence type="ECO:0000256" key="2">
    <source>
        <dbReference type="SAM" id="MobiDB-lite"/>
    </source>
</evidence>
<dbReference type="HOGENOM" id="CLU_004286_6_1_1"/>
<feature type="compositionally biased region" description="Basic and acidic residues" evidence="2">
    <location>
        <begin position="990"/>
        <end position="1000"/>
    </location>
</feature>
<feature type="region of interest" description="Disordered" evidence="2">
    <location>
        <begin position="858"/>
        <end position="877"/>
    </location>
</feature>
<accession>Q5ARQ9</accession>
<dbReference type="RefSeq" id="XP_682290.1">
    <property type="nucleotide sequence ID" value="XM_677198.1"/>
</dbReference>
<feature type="compositionally biased region" description="Polar residues" evidence="2">
    <location>
        <begin position="594"/>
        <end position="612"/>
    </location>
</feature>
<sequence>MRRALFNEDDAKQARERRLKYQGTARVKISEIGFDSANYIDDKNVERLCGIFRKSGCRRFDVEHHIPATVSRNALAEALQKAGVPARALLLSSGEDTPFLTFSRGQLVGLHGRHRLSAGARVLAPLERWWTVDLFLDDISKDLRVSLVEEYSNQKKLTDGEIYWTIRQYESEGSSLLRQKWFTRLSDWKQKRIKQLDREENRQLREAFDRLLTIQGLWYDGMRLGMIHRLIALAATEEILTYFDHIYETYLFFVNGDRGSLNRIDTETVLGLQLKCPRVCEKDRKEVNGLVLSGQVFSSFSESERRNICRRLQSFDGIIPSLYTFWEDFKYLECCAQCIRRLFGQVNGSIWNTMKHMFVGTADEDYGIVQTSEFSFRRQTAGNNERLDLGYRQLWLYAMRNYRLLPQPAKEEEELLVKPSRREADDRVLYEMAELARRLGFWSDEIRALLDGSPDRQIARAALLQARKPDQFQYDPVQLEGLVDRVVACFSAAIEYVRQPPELLADSEVSTRARRGLPQVKAHAQDAPHLFLDKVHNEVTSSSATLTTFFVRRCVYFAFFGKCSLSGSRVRDLGPGGPPGDTPGLFVNENMQTTGASSTVPESTVAQGSGTRPTHEDIPTRQRLEGHSEPILEDGVGRSSQLALSGENTGYDEMADEGTRSHSPANQVATSGIPESLSLGLQRVSSADASSLNGEQLGHQNAEQTPLSRDSDWPSTPAESNLDTSLGEQPQPMDYSPSIYSVRESGARNTGTGAERQYSQELERAIQERERLDNDWERERLEQELGLPTSSSAQGEIAPVQCSKEDEVPETLRQTVEPPDGSDQEPSSSNVGTNDQQTREPLTQGDRPVTLLDIHNSALVPSGRQGGQSPTAGAFEDSRVEDRMELVEFTFWSLERGQWRRADHLWVDPADTFRVELIAKKYIWKDFSLYDRHWNSLSPAQCFRAATVDGSNAIFVVSEDEERRLQAEGRRMKMTQIQAISHRAGSDPTEPERQLKRNRL</sequence>
<dbReference type="VEuPathDB" id="FungiDB:AN9021"/>
<dbReference type="AlphaFoldDB" id="Q5ARQ9"/>
<dbReference type="Pfam" id="PF12520">
    <property type="entry name" value="DUF3723"/>
    <property type="match status" value="1"/>
</dbReference>
<feature type="compositionally biased region" description="Polar residues" evidence="2">
    <location>
        <begin position="661"/>
        <end position="670"/>
    </location>
</feature>
<protein>
    <submittedName>
        <fullName evidence="3">Uncharacterized protein</fullName>
    </submittedName>
</protein>
<accession>C8VKX9</accession>
<dbReference type="OrthoDB" id="4227485at2759"/>
<feature type="compositionally biased region" description="Polar residues" evidence="2">
    <location>
        <begin position="638"/>
        <end position="648"/>
    </location>
</feature>
<keyword evidence="1" id="KW-0175">Coiled coil</keyword>
<evidence type="ECO:0000256" key="1">
    <source>
        <dbReference type="SAM" id="Coils"/>
    </source>
</evidence>
<dbReference type="GeneID" id="2868271"/>
<feature type="compositionally biased region" description="Polar residues" evidence="2">
    <location>
        <begin position="684"/>
        <end position="728"/>
    </location>
</feature>
<proteinExistence type="predicted"/>
<feature type="region of interest" description="Disordered" evidence="2">
    <location>
        <begin position="977"/>
        <end position="1000"/>
    </location>
</feature>
<dbReference type="InterPro" id="IPR022198">
    <property type="entry name" value="DUF3723"/>
</dbReference>
<gene>
    <name evidence="3" type="ORF">ANIA_09021</name>
</gene>
<dbReference type="eggNOG" id="ENOG502S0KD">
    <property type="taxonomic scope" value="Eukaryota"/>
</dbReference>
<organism evidence="3 4">
    <name type="scientific">Emericella nidulans (strain FGSC A4 / ATCC 38163 / CBS 112.46 / NRRL 194 / M139)</name>
    <name type="common">Aspergillus nidulans</name>
    <dbReference type="NCBI Taxonomy" id="227321"/>
    <lineage>
        <taxon>Eukaryota</taxon>
        <taxon>Fungi</taxon>
        <taxon>Dikarya</taxon>
        <taxon>Ascomycota</taxon>
        <taxon>Pezizomycotina</taxon>
        <taxon>Eurotiomycetes</taxon>
        <taxon>Eurotiomycetidae</taxon>
        <taxon>Eurotiales</taxon>
        <taxon>Aspergillaceae</taxon>
        <taxon>Aspergillus</taxon>
        <taxon>Aspergillus subgen. Nidulantes</taxon>
    </lineage>
</organism>
<dbReference type="Proteomes" id="UP000000560">
    <property type="component" value="Chromosome VII"/>
</dbReference>
<name>Q5ARQ9_EMENI</name>
<feature type="region of interest" description="Disordered" evidence="2">
    <location>
        <begin position="594"/>
        <end position="670"/>
    </location>
</feature>
<dbReference type="InParanoid" id="Q5ARQ9"/>
<feature type="region of interest" description="Disordered" evidence="2">
    <location>
        <begin position="784"/>
        <end position="846"/>
    </location>
</feature>
<dbReference type="KEGG" id="ani:ANIA_09021"/>
<dbReference type="STRING" id="227321.Q5ARQ9"/>
<dbReference type="EMBL" id="BN001307">
    <property type="protein sequence ID" value="CBF84445.1"/>
    <property type="molecule type" value="Genomic_DNA"/>
</dbReference>
<feature type="compositionally biased region" description="Polar residues" evidence="2">
    <location>
        <begin position="824"/>
        <end position="841"/>
    </location>
</feature>